<keyword evidence="3 7" id="KW-0547">Nucleotide-binding</keyword>
<dbReference type="InterPro" id="IPR010935">
    <property type="entry name" value="SMC_hinge"/>
</dbReference>
<dbReference type="NCBIfam" id="TIGR02168">
    <property type="entry name" value="SMC_prok_B"/>
    <property type="match status" value="1"/>
</dbReference>
<feature type="coiled-coil region" evidence="7">
    <location>
        <begin position="355"/>
        <end position="431"/>
    </location>
</feature>
<dbReference type="GO" id="GO:0005524">
    <property type="term" value="F:ATP binding"/>
    <property type="evidence" value="ECO:0007669"/>
    <property type="project" value="UniProtKB-UniRule"/>
</dbReference>
<evidence type="ECO:0000256" key="3">
    <source>
        <dbReference type="ARBA" id="ARBA00022741"/>
    </source>
</evidence>
<dbReference type="HAMAP" id="MF_01894">
    <property type="entry name" value="Smc_prok"/>
    <property type="match status" value="1"/>
</dbReference>
<dbReference type="PIRSF" id="PIRSF005719">
    <property type="entry name" value="SMC"/>
    <property type="match status" value="1"/>
</dbReference>
<dbReference type="FunFam" id="3.40.50.300:FF:000984">
    <property type="entry name" value="Chromosome partition protein Smc"/>
    <property type="match status" value="1"/>
</dbReference>
<reference evidence="10" key="2">
    <citation type="submission" date="2020-09" db="EMBL/GenBank/DDBJ databases">
        <authorList>
            <person name="Sun Q."/>
            <person name="Zhou Y."/>
        </authorList>
    </citation>
    <scope>NUCLEOTIDE SEQUENCE</scope>
    <source>
        <strain evidence="10">CGMCC 4.7308</strain>
    </source>
</reference>
<dbReference type="Pfam" id="PF02463">
    <property type="entry name" value="SMC_N"/>
    <property type="match status" value="1"/>
</dbReference>
<evidence type="ECO:0000256" key="6">
    <source>
        <dbReference type="ARBA" id="ARBA00023125"/>
    </source>
</evidence>
<dbReference type="GO" id="GO:0016887">
    <property type="term" value="F:ATP hydrolysis activity"/>
    <property type="evidence" value="ECO:0007669"/>
    <property type="project" value="InterPro"/>
</dbReference>
<dbReference type="GO" id="GO:0005694">
    <property type="term" value="C:chromosome"/>
    <property type="evidence" value="ECO:0007669"/>
    <property type="project" value="InterPro"/>
</dbReference>
<organism evidence="10 11">
    <name type="scientific">Nakamurella endophytica</name>
    <dbReference type="NCBI Taxonomy" id="1748367"/>
    <lineage>
        <taxon>Bacteria</taxon>
        <taxon>Bacillati</taxon>
        <taxon>Actinomycetota</taxon>
        <taxon>Actinomycetes</taxon>
        <taxon>Nakamurellales</taxon>
        <taxon>Nakamurellaceae</taxon>
        <taxon>Nakamurella</taxon>
    </lineage>
</organism>
<keyword evidence="2 7" id="KW-0963">Cytoplasm</keyword>
<dbReference type="InterPro" id="IPR011890">
    <property type="entry name" value="SMC_prok"/>
</dbReference>
<feature type="region of interest" description="Disordered" evidence="8">
    <location>
        <begin position="311"/>
        <end position="337"/>
    </location>
</feature>
<evidence type="ECO:0000256" key="2">
    <source>
        <dbReference type="ARBA" id="ARBA00022490"/>
    </source>
</evidence>
<dbReference type="SMART" id="SM00968">
    <property type="entry name" value="SMC_hinge"/>
    <property type="match status" value="1"/>
</dbReference>
<dbReference type="GO" id="GO:0005737">
    <property type="term" value="C:cytoplasm"/>
    <property type="evidence" value="ECO:0007669"/>
    <property type="project" value="UniProtKB-SubCell"/>
</dbReference>
<protein>
    <recommendedName>
        <fullName evidence="7">Chromosome partition protein Smc</fullName>
    </recommendedName>
</protein>
<dbReference type="InterPro" id="IPR027417">
    <property type="entry name" value="P-loop_NTPase"/>
</dbReference>
<dbReference type="FunFam" id="3.40.50.300:FF:000901">
    <property type="entry name" value="Chromosome partition protein Smc"/>
    <property type="match status" value="1"/>
</dbReference>
<comment type="similarity">
    <text evidence="7">Belongs to the SMC family.</text>
</comment>
<evidence type="ECO:0000313" key="10">
    <source>
        <dbReference type="EMBL" id="GGM06464.1"/>
    </source>
</evidence>
<feature type="coiled-coil region" evidence="7">
    <location>
        <begin position="653"/>
        <end position="680"/>
    </location>
</feature>
<dbReference type="Gene3D" id="3.40.50.300">
    <property type="entry name" value="P-loop containing nucleotide triphosphate hydrolases"/>
    <property type="match status" value="2"/>
</dbReference>
<keyword evidence="5 7" id="KW-0175">Coiled coil</keyword>
<feature type="coiled-coil region" evidence="7">
    <location>
        <begin position="167"/>
        <end position="201"/>
    </location>
</feature>
<evidence type="ECO:0000256" key="1">
    <source>
        <dbReference type="ARBA" id="ARBA00004496"/>
    </source>
</evidence>
<proteinExistence type="inferred from homology"/>
<dbReference type="Gene3D" id="1.10.287.1490">
    <property type="match status" value="1"/>
</dbReference>
<dbReference type="CDD" id="cd03278">
    <property type="entry name" value="ABC_SMC_barmotin"/>
    <property type="match status" value="1"/>
</dbReference>
<dbReference type="InterPro" id="IPR003395">
    <property type="entry name" value="RecF/RecN/SMC_N"/>
</dbReference>
<dbReference type="PANTHER" id="PTHR43977">
    <property type="entry name" value="STRUCTURAL MAINTENANCE OF CHROMOSOMES PROTEIN 3"/>
    <property type="match status" value="1"/>
</dbReference>
<evidence type="ECO:0000256" key="7">
    <source>
        <dbReference type="HAMAP-Rule" id="MF_01894"/>
    </source>
</evidence>
<dbReference type="Gene3D" id="3.30.70.1620">
    <property type="match status" value="1"/>
</dbReference>
<keyword evidence="6 7" id="KW-0238">DNA-binding</keyword>
<feature type="domain" description="SMC hinge" evidence="9">
    <location>
        <begin position="511"/>
        <end position="622"/>
    </location>
</feature>
<dbReference type="EMBL" id="BMNA01000005">
    <property type="protein sequence ID" value="GGM06464.1"/>
    <property type="molecule type" value="Genomic_DNA"/>
</dbReference>
<dbReference type="GO" id="GO:0007059">
    <property type="term" value="P:chromosome segregation"/>
    <property type="evidence" value="ECO:0007669"/>
    <property type="project" value="UniProtKB-UniRule"/>
</dbReference>
<dbReference type="GO" id="GO:0030261">
    <property type="term" value="P:chromosome condensation"/>
    <property type="evidence" value="ECO:0007669"/>
    <property type="project" value="InterPro"/>
</dbReference>
<dbReference type="SUPFAM" id="SSF75553">
    <property type="entry name" value="Smc hinge domain"/>
    <property type="match status" value="1"/>
</dbReference>
<dbReference type="InterPro" id="IPR024704">
    <property type="entry name" value="SMC"/>
</dbReference>
<dbReference type="AlphaFoldDB" id="A0A917WI15"/>
<gene>
    <name evidence="7 10" type="primary">smc</name>
    <name evidence="10" type="ORF">GCM10011594_28190</name>
</gene>
<comment type="function">
    <text evidence="7">Required for chromosome condensation and partitioning.</text>
</comment>
<dbReference type="SUPFAM" id="SSF52540">
    <property type="entry name" value="P-loop containing nucleoside triphosphate hydrolases"/>
    <property type="match status" value="1"/>
</dbReference>
<reference evidence="10" key="1">
    <citation type="journal article" date="2014" name="Int. J. Syst. Evol. Microbiol.">
        <title>Complete genome sequence of Corynebacterium casei LMG S-19264T (=DSM 44701T), isolated from a smear-ripened cheese.</title>
        <authorList>
            <consortium name="US DOE Joint Genome Institute (JGI-PGF)"/>
            <person name="Walter F."/>
            <person name="Albersmeier A."/>
            <person name="Kalinowski J."/>
            <person name="Ruckert C."/>
        </authorList>
    </citation>
    <scope>NUCLEOTIDE SEQUENCE</scope>
    <source>
        <strain evidence="10">CGMCC 4.7308</strain>
    </source>
</reference>
<dbReference type="GO" id="GO:0007062">
    <property type="term" value="P:sister chromatid cohesion"/>
    <property type="evidence" value="ECO:0007669"/>
    <property type="project" value="InterPro"/>
</dbReference>
<keyword evidence="11" id="KW-1185">Reference proteome</keyword>
<dbReference type="GO" id="GO:0003677">
    <property type="term" value="F:DNA binding"/>
    <property type="evidence" value="ECO:0007669"/>
    <property type="project" value="UniProtKB-UniRule"/>
</dbReference>
<evidence type="ECO:0000256" key="5">
    <source>
        <dbReference type="ARBA" id="ARBA00023054"/>
    </source>
</evidence>
<feature type="compositionally biased region" description="Basic and acidic residues" evidence="8">
    <location>
        <begin position="322"/>
        <end position="337"/>
    </location>
</feature>
<evidence type="ECO:0000313" key="11">
    <source>
        <dbReference type="Proteomes" id="UP000655208"/>
    </source>
</evidence>
<evidence type="ECO:0000259" key="9">
    <source>
        <dbReference type="SMART" id="SM00968"/>
    </source>
</evidence>
<comment type="subunit">
    <text evidence="7">Homodimer.</text>
</comment>
<feature type="coiled-coil region" evidence="7">
    <location>
        <begin position="973"/>
        <end position="1035"/>
    </location>
</feature>
<evidence type="ECO:0000256" key="8">
    <source>
        <dbReference type="SAM" id="MobiDB-lite"/>
    </source>
</evidence>
<name>A0A917WI15_9ACTN</name>
<feature type="region of interest" description="Disordered" evidence="8">
    <location>
        <begin position="760"/>
        <end position="790"/>
    </location>
</feature>
<dbReference type="InterPro" id="IPR036277">
    <property type="entry name" value="SMC_hinge_sf"/>
</dbReference>
<dbReference type="Proteomes" id="UP000655208">
    <property type="component" value="Unassembled WGS sequence"/>
</dbReference>
<dbReference type="RefSeq" id="WP_188942526.1">
    <property type="nucleotide sequence ID" value="NZ_BMNA01000005.1"/>
</dbReference>
<feature type="binding site" evidence="7">
    <location>
        <begin position="32"/>
        <end position="39"/>
    </location>
    <ligand>
        <name>ATP</name>
        <dbReference type="ChEBI" id="CHEBI:30616"/>
    </ligand>
</feature>
<dbReference type="GO" id="GO:0006260">
    <property type="term" value="P:DNA replication"/>
    <property type="evidence" value="ECO:0007669"/>
    <property type="project" value="UniProtKB-UniRule"/>
</dbReference>
<comment type="subcellular location">
    <subcellularLocation>
        <location evidence="1 7">Cytoplasm</location>
    </subcellularLocation>
</comment>
<evidence type="ECO:0000256" key="4">
    <source>
        <dbReference type="ARBA" id="ARBA00022840"/>
    </source>
</evidence>
<dbReference type="Gene3D" id="1.20.1060.20">
    <property type="match status" value="1"/>
</dbReference>
<keyword evidence="4 7" id="KW-0067">ATP-binding</keyword>
<sequence length="1209" mass="128115">MHLKSLTLKGFKSFASSTTLVFEKGITAVVGPNGSGKSNVVDAIAWVLGEQGAKALRGGKMEDVIFAGTADRPPLGRAEVTLTIDNSDGALPIEYSEVAITRRMFRDGAGEYEINGRGCRLLDIQELLSDSGIGREMHVIVGQGRLDAVLQARPEDRRAFIEEAAGVLKHRKRRERAERRLAAMQANLTRLTDLTAELRRQLKPLGRQAEVARRAAGVQAELRDARARLLAHDLAELSAHIEHETRDEALAQQHRAQVQQQLAAVQDEERAAGAAAAAAGPAHAAAQETWFALSALAERFRGTVTLAQERQRNLAAPVEPPRGGRDPDELDAAAERAETQQAVLDRAVDTARSGVDAATAARAALEDELRAAEAALLQASRAAADRREGLARLTGQVNAVRSRLAAADDEIERLGRAIDAAAARVAAATAEFETLQDSVGDLDQSEEGLDEAHEAAQAAWESTAARVAELTESARSARAEQARLTARVDALALAAERRDGAADLRRAGELPGFRGVLAELVEVAPGDEVALTAALGALAEGVAVGSVDDAVAVLDLLRARDAGRAALLVGGAPDPAARPAPLEGARWAADLVTVPPELRAAVDRVLAGVAVVTDLTAAAAVLAGHPELTLVTAGGDLLSTASAVGGQGSGQGVLELQAALDGARAELDAVTARVAELAAAHAGAAAEEQRCRTDADRTLAALHESDARLSAVAEQLGRSGEAARSAAAEADRLTRQRSVALEQRERHAATVAELQERLSVAQRAEVPEESDTTGRDRLRDRVGAARQREMDARLSLRTAEERARSSAGTAEALRRAARQEREARARAEAAQQRRAAQAAAAGRVVEAGGRAAERLERSLQAAVAARDVAARRRTAADEALSAARTRSLELQREWDALTDAVHRDEVQRAQQALRLEQLAERAATEFAMTAADLVAEFGPDVPVPPGVVEMTEFETARDRGEDVTAPGPVPFDLETQQRRARRAERDLALLGKVNPLALEEFAALEERHSFLSTQLEDLRSTRRDLQSVIAEVDAKILEVFTSAYHDVAREFGQVFAALFPGGDGELVLTDPSDMLTTGVEVHARPPGKKVKRLSLLSGGERSLTAVALLVAIFRARPSPFYIMDEVEAALDEVNLTRLVGLLAQLRASSQLIIITHQKFTMEAADALYGVSMRGDGISQVISQRIRAAEPVGAAAGAAAAGGTAAADGS</sequence>
<comment type="caution">
    <text evidence="10">The sequence shown here is derived from an EMBL/GenBank/DDBJ whole genome shotgun (WGS) entry which is preliminary data.</text>
</comment>
<comment type="domain">
    <text evidence="7">Contains large globular domains required for ATP hydrolysis at each terminus and a third globular domain forming a flexible hinge near the middle of the molecule. These domains are separated by coiled-coil structures.</text>
</comment>
<dbReference type="Pfam" id="PF06470">
    <property type="entry name" value="SMC_hinge"/>
    <property type="match status" value="1"/>
</dbReference>
<accession>A0A917WI15</accession>
<feature type="compositionally biased region" description="Basic and acidic residues" evidence="8">
    <location>
        <begin position="772"/>
        <end position="790"/>
    </location>
</feature>